<dbReference type="RefSeq" id="XP_071917930.1">
    <property type="nucleotide sequence ID" value="XM_072061829.1"/>
</dbReference>
<accession>A0ABM4VEH3</accession>
<dbReference type="Pfam" id="PF13251">
    <property type="entry name" value="DUF4042"/>
    <property type="match status" value="1"/>
</dbReference>
<dbReference type="InterPro" id="IPR025283">
    <property type="entry name" value="DUF4042"/>
</dbReference>
<reference evidence="4" key="1">
    <citation type="submission" date="2025-08" db="UniProtKB">
        <authorList>
            <consortium name="RefSeq"/>
        </authorList>
    </citation>
    <scope>IDENTIFICATION</scope>
    <source>
        <tissue evidence="4">Leaves</tissue>
    </source>
</reference>
<evidence type="ECO:0000256" key="1">
    <source>
        <dbReference type="SAM" id="MobiDB-lite"/>
    </source>
</evidence>
<protein>
    <submittedName>
        <fullName evidence="4">Uncharacterized protein isoform X1</fullName>
    </submittedName>
</protein>
<dbReference type="Proteomes" id="UP001652660">
    <property type="component" value="Chromosome 8e"/>
</dbReference>
<proteinExistence type="predicted"/>
<evidence type="ECO:0000259" key="2">
    <source>
        <dbReference type="Pfam" id="PF13251"/>
    </source>
</evidence>
<gene>
    <name evidence="4" type="primary">LOC113704039</name>
</gene>
<evidence type="ECO:0000313" key="3">
    <source>
        <dbReference type="Proteomes" id="UP001652660"/>
    </source>
</evidence>
<dbReference type="Gene3D" id="1.25.10.10">
    <property type="entry name" value="Leucine-rich Repeat Variant"/>
    <property type="match status" value="1"/>
</dbReference>
<sequence>MELAAATSLSASCSSSPITGSWRTAFLSLRDETQSLPSLRQSHIQTILQLLNRFIFSQADNLIHVASLLPPDEVGADIMLLMELARNISDDAAADFDDVTQSFIQLSNFIHGTISRVSFKLDAASWVLSLDCFRRVVKAFLGKAKMNAAFIENASVISAIKHCLQSSRLLFGVCQRTNLSSGNKELLEFLHVVIACFQMESLYSSCSSGNRKVSKNQCVWEVQNTAFSIIGEVYLKVGKSLHIDIWESTIKVLRHVMDFLASNGPLAEDSVMATFYNSALHCLHMVLVDSKGSLSAHVAGFVAALRLFLSYGVANRNRFVSPEAGQGKELISSSKNLEMAELSKSGSVPYRPPHLRKRELKNLQRKDEESLSSAGLESSTGYHVSSDSDYSDGDGSARDLSIVRCDKTRLAAIICLQDLCRADPKSFATQWTMLLPQSDVLQPRKHEATLISCLLFDPYIKARLASASTITAMLDGPASVFLQVAEFKDTTKRGSFTALSSSLGQILMQLHSGTLYLVKHEKHGGLLASLFKILTPLISSTPYSRMPPGLLLTVISSVRERIEDGFLVRIDQTSLLAAAFDCLTVALSVSPPSVQVKHMLLEEVGRGFLEVQKKPGLLYALFSYSEPFRSPSISFESLQALRAVAHNYPSAMFSCWKEVSSIVYAFLRYTPDVQARLQKINAGCTGGPSWEKVITAAVKVFDECLRAISGFKGTEDLSDDRLLDDPFTSDYMKIKTISSAPFYGSESPASPTYEVNLFPRGCEQWSEAIAKHMPLILRHSSAVVRAASVTCFAGLTSPVFMSLHQAEQDFILSSSVDAALSDEVPSVRSAACRAIGVIACFPQVIQSEEILDKLVYAVVHNTNDSLVSVRITASWALANICDSLRHCVDLPSFTSGSGDSKGSSELISILINSALHLSKDNDKIKANAVRALGNLAGFVPFSGDLVNCNEGLGPKSKPLINSSVKHLSKRENLYQNSKSFQPGTSTSSDWLEKMVQAFVSCVTTGNVKVQWNVCHALSNLFVNKTLELHDKDWAPAVFSILLLLVRDSANFKIRIQAVTALAVPSTVDDYGRSFYDVLQGVVNVSENLNSDKISSPSNFKYKVALENQLTSTMLHVIGLASGTDCGPIEEFLVKKTLFLEEWLRALCSSLDEGSIVLQSERDAHVKGKKDVILRALRSLVKVFEVGKHHALAGRFHQLLIRMQ</sequence>
<dbReference type="GeneID" id="113704039"/>
<name>A0ABM4VEH3_COFAR</name>
<dbReference type="InterPro" id="IPR011989">
    <property type="entry name" value="ARM-like"/>
</dbReference>
<dbReference type="SUPFAM" id="SSF48371">
    <property type="entry name" value="ARM repeat"/>
    <property type="match status" value="1"/>
</dbReference>
<dbReference type="PANTHER" id="PTHR13366:SF0">
    <property type="entry name" value="HEAT REPEAT-CONTAINING PROTEIN 6"/>
    <property type="match status" value="1"/>
</dbReference>
<organism evidence="3 4">
    <name type="scientific">Coffea arabica</name>
    <name type="common">Arabian coffee</name>
    <dbReference type="NCBI Taxonomy" id="13443"/>
    <lineage>
        <taxon>Eukaryota</taxon>
        <taxon>Viridiplantae</taxon>
        <taxon>Streptophyta</taxon>
        <taxon>Embryophyta</taxon>
        <taxon>Tracheophyta</taxon>
        <taxon>Spermatophyta</taxon>
        <taxon>Magnoliopsida</taxon>
        <taxon>eudicotyledons</taxon>
        <taxon>Gunneridae</taxon>
        <taxon>Pentapetalae</taxon>
        <taxon>asterids</taxon>
        <taxon>lamiids</taxon>
        <taxon>Gentianales</taxon>
        <taxon>Rubiaceae</taxon>
        <taxon>Ixoroideae</taxon>
        <taxon>Gardenieae complex</taxon>
        <taxon>Bertiereae - Coffeeae clade</taxon>
        <taxon>Coffeeae</taxon>
        <taxon>Coffea</taxon>
    </lineage>
</organism>
<evidence type="ECO:0000313" key="4">
    <source>
        <dbReference type="RefSeq" id="XP_071917930.1"/>
    </source>
</evidence>
<dbReference type="InterPro" id="IPR052107">
    <property type="entry name" value="HEAT6"/>
</dbReference>
<feature type="domain" description="DUF4042" evidence="2">
    <location>
        <begin position="407"/>
        <end position="588"/>
    </location>
</feature>
<dbReference type="InterPro" id="IPR016024">
    <property type="entry name" value="ARM-type_fold"/>
</dbReference>
<keyword evidence="3" id="KW-1185">Reference proteome</keyword>
<feature type="compositionally biased region" description="Basic and acidic residues" evidence="1">
    <location>
        <begin position="360"/>
        <end position="369"/>
    </location>
</feature>
<feature type="region of interest" description="Disordered" evidence="1">
    <location>
        <begin position="360"/>
        <end position="395"/>
    </location>
</feature>
<dbReference type="PANTHER" id="PTHR13366">
    <property type="entry name" value="MALARIA ANTIGEN-RELATED"/>
    <property type="match status" value="1"/>
</dbReference>